<feature type="domain" description="HipA-like C-terminal" evidence="4">
    <location>
        <begin position="168"/>
        <end position="389"/>
    </location>
</feature>
<dbReference type="RefSeq" id="WP_114003772.1">
    <property type="nucleotide sequence ID" value="NZ_QGDC01000001.1"/>
</dbReference>
<dbReference type="InterPro" id="IPR017508">
    <property type="entry name" value="HipA_N1"/>
</dbReference>
<keyword evidence="3" id="KW-0418">Kinase</keyword>
<accession>A0A367GUW9</accession>
<dbReference type="Proteomes" id="UP000253209">
    <property type="component" value="Unassembled WGS sequence"/>
</dbReference>
<dbReference type="Gene3D" id="1.10.1070.20">
    <property type="match status" value="1"/>
</dbReference>
<dbReference type="OrthoDB" id="9805913at2"/>
<organism evidence="6 7">
    <name type="scientific">Mucilaginibacter hurinus</name>
    <dbReference type="NCBI Taxonomy" id="2201324"/>
    <lineage>
        <taxon>Bacteria</taxon>
        <taxon>Pseudomonadati</taxon>
        <taxon>Bacteroidota</taxon>
        <taxon>Sphingobacteriia</taxon>
        <taxon>Sphingobacteriales</taxon>
        <taxon>Sphingobacteriaceae</taxon>
        <taxon>Mucilaginibacter</taxon>
    </lineage>
</organism>
<gene>
    <name evidence="6" type="ORF">DJ568_03195</name>
</gene>
<keyword evidence="7" id="KW-1185">Reference proteome</keyword>
<evidence type="ECO:0000313" key="7">
    <source>
        <dbReference type="Proteomes" id="UP000253209"/>
    </source>
</evidence>
<comment type="caution">
    <text evidence="6">The sequence shown here is derived from an EMBL/GenBank/DDBJ whole genome shotgun (WGS) entry which is preliminary data.</text>
</comment>
<dbReference type="InterPro" id="IPR012893">
    <property type="entry name" value="HipA-like_C"/>
</dbReference>
<sequence length="420" mass="47701">MAKNQLIKVICFQREVGTLGYDEDRNTSFFQYAPDFLQEGYLDLFPVIMRKHKEVQVFKQYAGETFRSLPPCIADSLPDLFGNLVFKTWLESNHRSFEQLSPLEQLAYVGDRGMGALEYEPNKALPKNTTIDIGEMADIVQLVLDNKNGAGGEALDHESLINIFKIGTSAGGARPKILVSQNRESGKIIAGDLAHSADYDHYLIKLGLEEGIGYSREVLEYVYYLTAKAAGIEMMDSKLVDDRHFATLRYDRLDGQKVHVLTACGMTGWDFKDPKVSSYENLFDLCLHLKLPHRDIEALYRRMVFNIVFSNNDDHLKNHSFRFDQLNGDWGLAPAYDITYSLNPLITYTRSSRALSVLGKRTEIDLNDLLKMADLYTIKNAKGVINEVVACSAYWEKTALSFDIPERVRTAIVRTFNLFQ</sequence>
<feature type="domain" description="HipA N-terminal subdomain 1" evidence="5">
    <location>
        <begin position="8"/>
        <end position="119"/>
    </location>
</feature>
<dbReference type="EMBL" id="QGDC01000001">
    <property type="protein sequence ID" value="RCH56875.1"/>
    <property type="molecule type" value="Genomic_DNA"/>
</dbReference>
<dbReference type="GO" id="GO:0005829">
    <property type="term" value="C:cytosol"/>
    <property type="evidence" value="ECO:0007669"/>
    <property type="project" value="TreeGrafter"/>
</dbReference>
<evidence type="ECO:0000313" key="6">
    <source>
        <dbReference type="EMBL" id="RCH56875.1"/>
    </source>
</evidence>
<dbReference type="Pfam" id="PF07804">
    <property type="entry name" value="HipA_C"/>
    <property type="match status" value="1"/>
</dbReference>
<name>A0A367GUW9_9SPHI</name>
<evidence type="ECO:0000259" key="5">
    <source>
        <dbReference type="Pfam" id="PF13657"/>
    </source>
</evidence>
<dbReference type="InterPro" id="IPR052028">
    <property type="entry name" value="HipA_Ser/Thr_kinase"/>
</dbReference>
<dbReference type="PANTHER" id="PTHR37419:SF8">
    <property type="entry name" value="TOXIN YJJJ"/>
    <property type="match status" value="1"/>
</dbReference>
<dbReference type="AlphaFoldDB" id="A0A367GUW9"/>
<evidence type="ECO:0000259" key="4">
    <source>
        <dbReference type="Pfam" id="PF07804"/>
    </source>
</evidence>
<dbReference type="Pfam" id="PF13657">
    <property type="entry name" value="Couple_hipA"/>
    <property type="match status" value="1"/>
</dbReference>
<evidence type="ECO:0000256" key="1">
    <source>
        <dbReference type="ARBA" id="ARBA00010164"/>
    </source>
</evidence>
<evidence type="ECO:0000256" key="2">
    <source>
        <dbReference type="ARBA" id="ARBA00022679"/>
    </source>
</evidence>
<proteinExistence type="inferred from homology"/>
<reference evidence="6 7" key="1">
    <citation type="submission" date="2018-05" db="EMBL/GenBank/DDBJ databases">
        <title>Mucilaginibacter hurinus sp. nov., isolated from briquette warehouse soil.</title>
        <authorList>
            <person name="Choi L."/>
        </authorList>
    </citation>
    <scope>NUCLEOTIDE SEQUENCE [LARGE SCALE GENOMIC DNA]</scope>
    <source>
        <strain evidence="6 7">ZR32</strain>
    </source>
</reference>
<comment type="similarity">
    <text evidence="1">Belongs to the HipA Ser/Thr kinase family.</text>
</comment>
<dbReference type="GO" id="GO:0004674">
    <property type="term" value="F:protein serine/threonine kinase activity"/>
    <property type="evidence" value="ECO:0007669"/>
    <property type="project" value="TreeGrafter"/>
</dbReference>
<protein>
    <submittedName>
        <fullName evidence="6">Type II toxin-antitoxin system HipA family toxin</fullName>
    </submittedName>
</protein>
<evidence type="ECO:0000256" key="3">
    <source>
        <dbReference type="ARBA" id="ARBA00022777"/>
    </source>
</evidence>
<keyword evidence="2" id="KW-0808">Transferase</keyword>
<dbReference type="PANTHER" id="PTHR37419">
    <property type="entry name" value="SERINE/THREONINE-PROTEIN KINASE TOXIN HIPA"/>
    <property type="match status" value="1"/>
</dbReference>